<protein>
    <submittedName>
        <fullName evidence="1">Uncharacterized protein</fullName>
    </submittedName>
</protein>
<evidence type="ECO:0000313" key="2">
    <source>
        <dbReference type="Proteomes" id="UP000766904"/>
    </source>
</evidence>
<name>A0A8J8PYS9_9EURY</name>
<gene>
    <name evidence="1" type="ORF">CV102_19460</name>
</gene>
<reference evidence="1" key="1">
    <citation type="submission" date="2017-11" db="EMBL/GenBank/DDBJ databases">
        <authorList>
            <person name="Kajale S.C."/>
            <person name="Sharma A."/>
        </authorList>
    </citation>
    <scope>NUCLEOTIDE SEQUENCE</scope>
    <source>
        <strain evidence="1">LS1_42</strain>
    </source>
</reference>
<accession>A0A8J8PYS9</accession>
<dbReference type="SUPFAM" id="SSF52540">
    <property type="entry name" value="P-loop containing nucleoside triphosphate hydrolases"/>
    <property type="match status" value="1"/>
</dbReference>
<dbReference type="EMBL" id="PHNJ01000013">
    <property type="protein sequence ID" value="TYL36935.1"/>
    <property type="molecule type" value="Genomic_DNA"/>
</dbReference>
<proteinExistence type="predicted"/>
<dbReference type="InterPro" id="IPR027417">
    <property type="entry name" value="P-loop_NTPase"/>
</dbReference>
<evidence type="ECO:0000313" key="1">
    <source>
        <dbReference type="EMBL" id="TYL36935.1"/>
    </source>
</evidence>
<dbReference type="AlphaFoldDB" id="A0A8J8PYS9"/>
<sequence length="245" mass="26640">MSTNLNAADSFEAGGQTRHVGFVGDSDVGKTTVATLVAARLAERTQVTVAGDAARFVSTQDAENDDAIGIEWTVEDCTPGVDAFGPRPERLDTVFVVATPETLDSVAKYEQVARRHGVDCFLVVNRFQESAKDQLRAFDGPEIAEYIYVDEEISTAISDRRVPTLPDWTVEAILIEALQPERQEAERALAALDSGERSIVNVEVGDRADADTLIDSFKTAGYGAAYFECNCQCHDGHVLARQPQI</sequence>
<comment type="caution">
    <text evidence="1">The sequence shown here is derived from an EMBL/GenBank/DDBJ whole genome shotgun (WGS) entry which is preliminary data.</text>
</comment>
<dbReference type="Proteomes" id="UP000766904">
    <property type="component" value="Unassembled WGS sequence"/>
</dbReference>
<dbReference type="OrthoDB" id="201804at2157"/>
<keyword evidence="2" id="KW-1185">Reference proteome</keyword>
<organism evidence="1 2">
    <name type="scientific">Natronococcus pandeyae</name>
    <dbReference type="NCBI Taxonomy" id="2055836"/>
    <lineage>
        <taxon>Archaea</taxon>
        <taxon>Methanobacteriati</taxon>
        <taxon>Methanobacteriota</taxon>
        <taxon>Stenosarchaea group</taxon>
        <taxon>Halobacteria</taxon>
        <taxon>Halobacteriales</taxon>
        <taxon>Natrialbaceae</taxon>
        <taxon>Natronococcus</taxon>
    </lineage>
</organism>